<sequence length="160" mass="18428">MQTPISGARSKRDRHPPHHLQDHEVDCVGYKPRATQPYSTAREEYEYQGEGATEMTPLTDPHATPHSHHHGRNPDEQDSAYREFRELPTLFRNELKVIRMENMLLHESQQAIHRDFRRLHVVKEDMRKLVETVCSTKEAQPAAVSHATAQPIPQLPSLGE</sequence>
<evidence type="ECO:0000256" key="1">
    <source>
        <dbReference type="SAM" id="MobiDB-lite"/>
    </source>
</evidence>
<evidence type="ECO:0000313" key="3">
    <source>
        <dbReference type="Proteomes" id="UP001221898"/>
    </source>
</evidence>
<comment type="caution">
    <text evidence="2">The sequence shown here is derived from an EMBL/GenBank/DDBJ whole genome shotgun (WGS) entry which is preliminary data.</text>
</comment>
<name>A0AAD7SDM6_9TELE</name>
<keyword evidence="3" id="KW-1185">Reference proteome</keyword>
<feature type="region of interest" description="Disordered" evidence="1">
    <location>
        <begin position="137"/>
        <end position="160"/>
    </location>
</feature>
<accession>A0AAD7SDM6</accession>
<organism evidence="2 3">
    <name type="scientific">Aldrovandia affinis</name>
    <dbReference type="NCBI Taxonomy" id="143900"/>
    <lineage>
        <taxon>Eukaryota</taxon>
        <taxon>Metazoa</taxon>
        <taxon>Chordata</taxon>
        <taxon>Craniata</taxon>
        <taxon>Vertebrata</taxon>
        <taxon>Euteleostomi</taxon>
        <taxon>Actinopterygii</taxon>
        <taxon>Neopterygii</taxon>
        <taxon>Teleostei</taxon>
        <taxon>Notacanthiformes</taxon>
        <taxon>Halosauridae</taxon>
        <taxon>Aldrovandia</taxon>
    </lineage>
</organism>
<dbReference type="EMBL" id="JAINUG010000075">
    <property type="protein sequence ID" value="KAJ8400655.1"/>
    <property type="molecule type" value="Genomic_DNA"/>
</dbReference>
<gene>
    <name evidence="2" type="ORF">AAFF_G00394240</name>
</gene>
<evidence type="ECO:0000313" key="2">
    <source>
        <dbReference type="EMBL" id="KAJ8400655.1"/>
    </source>
</evidence>
<dbReference type="AlphaFoldDB" id="A0AAD7SDM6"/>
<reference evidence="2" key="1">
    <citation type="journal article" date="2023" name="Science">
        <title>Genome structures resolve the early diversification of teleost fishes.</title>
        <authorList>
            <person name="Parey E."/>
            <person name="Louis A."/>
            <person name="Montfort J."/>
            <person name="Bouchez O."/>
            <person name="Roques C."/>
            <person name="Iampietro C."/>
            <person name="Lluch J."/>
            <person name="Castinel A."/>
            <person name="Donnadieu C."/>
            <person name="Desvignes T."/>
            <person name="Floi Bucao C."/>
            <person name="Jouanno E."/>
            <person name="Wen M."/>
            <person name="Mejri S."/>
            <person name="Dirks R."/>
            <person name="Jansen H."/>
            <person name="Henkel C."/>
            <person name="Chen W.J."/>
            <person name="Zahm M."/>
            <person name="Cabau C."/>
            <person name="Klopp C."/>
            <person name="Thompson A.W."/>
            <person name="Robinson-Rechavi M."/>
            <person name="Braasch I."/>
            <person name="Lecointre G."/>
            <person name="Bobe J."/>
            <person name="Postlethwait J.H."/>
            <person name="Berthelot C."/>
            <person name="Roest Crollius H."/>
            <person name="Guiguen Y."/>
        </authorList>
    </citation>
    <scope>NUCLEOTIDE SEQUENCE</scope>
    <source>
        <strain evidence="2">NC1722</strain>
    </source>
</reference>
<protein>
    <submittedName>
        <fullName evidence="2">Uncharacterized protein</fullName>
    </submittedName>
</protein>
<proteinExistence type="predicted"/>
<feature type="region of interest" description="Disordered" evidence="1">
    <location>
        <begin position="1"/>
        <end position="79"/>
    </location>
</feature>
<feature type="compositionally biased region" description="Basic residues" evidence="1">
    <location>
        <begin position="9"/>
        <end position="18"/>
    </location>
</feature>
<dbReference type="Proteomes" id="UP001221898">
    <property type="component" value="Unassembled WGS sequence"/>
</dbReference>